<dbReference type="GO" id="GO:0009401">
    <property type="term" value="P:phosphoenolpyruvate-dependent sugar phosphotransferase system"/>
    <property type="evidence" value="ECO:0007669"/>
    <property type="project" value="InterPro"/>
</dbReference>
<dbReference type="SUPFAM" id="SSF53062">
    <property type="entry name" value="PTS system fructose IIA component-like"/>
    <property type="match status" value="1"/>
</dbReference>
<dbReference type="InterPro" id="IPR036662">
    <property type="entry name" value="PTS_EIIA_man-typ_sf"/>
</dbReference>
<keyword evidence="1" id="KW-0808">Transferase</keyword>
<dbReference type="GO" id="GO:0016020">
    <property type="term" value="C:membrane"/>
    <property type="evidence" value="ECO:0007669"/>
    <property type="project" value="InterPro"/>
</dbReference>
<dbReference type="InterPro" id="IPR004701">
    <property type="entry name" value="PTS_EIIA_man-typ"/>
</dbReference>
<proteinExistence type="predicted"/>
<dbReference type="InterPro" id="IPR051471">
    <property type="entry name" value="Bacterial_PTS_sugar_comp"/>
</dbReference>
<dbReference type="AlphaFoldDB" id="T0ZPK1"/>
<dbReference type="Gene3D" id="3.40.50.510">
    <property type="entry name" value="Phosphotransferase system, mannose-type IIA component"/>
    <property type="match status" value="1"/>
</dbReference>
<accession>T0ZPK1</accession>
<reference evidence="3" key="1">
    <citation type="submission" date="2013-08" db="EMBL/GenBank/DDBJ databases">
        <authorList>
            <person name="Mendez C."/>
            <person name="Richter M."/>
            <person name="Ferrer M."/>
            <person name="Sanchez J."/>
        </authorList>
    </citation>
    <scope>NUCLEOTIDE SEQUENCE</scope>
</reference>
<reference evidence="3" key="2">
    <citation type="journal article" date="2014" name="ISME J.">
        <title>Microbial stratification in low pH oxic and suboxic macroscopic growths along an acid mine drainage.</title>
        <authorList>
            <person name="Mendez-Garcia C."/>
            <person name="Mesa V."/>
            <person name="Sprenger R.R."/>
            <person name="Richter M."/>
            <person name="Diez M.S."/>
            <person name="Solano J."/>
            <person name="Bargiela R."/>
            <person name="Golyshina O.V."/>
            <person name="Manteca A."/>
            <person name="Ramos J.L."/>
            <person name="Gallego J.R."/>
            <person name="Llorente I."/>
            <person name="Martins Dos Santos V.A."/>
            <person name="Jensen O.N."/>
            <person name="Pelaez A.I."/>
            <person name="Sanchez J."/>
            <person name="Ferrer M."/>
        </authorList>
    </citation>
    <scope>NUCLEOTIDE SEQUENCE</scope>
</reference>
<dbReference type="Pfam" id="PF03610">
    <property type="entry name" value="EIIA-man"/>
    <property type="match status" value="1"/>
</dbReference>
<protein>
    <submittedName>
        <fullName evidence="3">PTS system fructose subfamily IIA component</fullName>
    </submittedName>
</protein>
<feature type="domain" description="PTS EIIA type-4" evidence="2">
    <location>
        <begin position="4"/>
        <end position="127"/>
    </location>
</feature>
<evidence type="ECO:0000259" key="2">
    <source>
        <dbReference type="PROSITE" id="PS51096"/>
    </source>
</evidence>
<gene>
    <name evidence="3" type="ORF">B1A_19792</name>
</gene>
<dbReference type="PROSITE" id="PS51096">
    <property type="entry name" value="PTS_EIIA_TYPE_4"/>
    <property type="match status" value="1"/>
</dbReference>
<organism evidence="3">
    <name type="scientific">mine drainage metagenome</name>
    <dbReference type="NCBI Taxonomy" id="410659"/>
    <lineage>
        <taxon>unclassified sequences</taxon>
        <taxon>metagenomes</taxon>
        <taxon>ecological metagenomes</taxon>
    </lineage>
</organism>
<dbReference type="EMBL" id="AUZX01014610">
    <property type="protein sequence ID" value="EQD31715.1"/>
    <property type="molecule type" value="Genomic_DNA"/>
</dbReference>
<dbReference type="PANTHER" id="PTHR33799:SF1">
    <property type="entry name" value="PTS SYSTEM MANNOSE-SPECIFIC EIIAB COMPONENT-RELATED"/>
    <property type="match status" value="1"/>
</dbReference>
<evidence type="ECO:0000256" key="1">
    <source>
        <dbReference type="ARBA" id="ARBA00022679"/>
    </source>
</evidence>
<comment type="caution">
    <text evidence="3">The sequence shown here is derived from an EMBL/GenBank/DDBJ whole genome shotgun (WGS) entry which is preliminary data.</text>
</comment>
<dbReference type="PANTHER" id="PTHR33799">
    <property type="entry name" value="PTS PERMEASE-RELATED-RELATED"/>
    <property type="match status" value="1"/>
</dbReference>
<evidence type="ECO:0000313" key="3">
    <source>
        <dbReference type="EMBL" id="EQD31715.1"/>
    </source>
</evidence>
<sequence length="134" mass="14265">MTMASGILLVTHAGVATALIAAARHVLVRLPDTLDSVELPADADPEQSLREATRHAASLDHGAGVLVLSDLYGATPCNIAQRLSEHRARLRWVAGLNLPMLLRVLNYAGRPLDELTEIAVSGGHTGIRIDHPPC</sequence>
<name>T0ZPK1_9ZZZZ</name>
<dbReference type="GO" id="GO:0016740">
    <property type="term" value="F:transferase activity"/>
    <property type="evidence" value="ECO:0007669"/>
    <property type="project" value="UniProtKB-KW"/>
</dbReference>